<dbReference type="Pfam" id="PF02423">
    <property type="entry name" value="OCD_Mu_crystall"/>
    <property type="match status" value="1"/>
</dbReference>
<evidence type="ECO:0000313" key="6">
    <source>
        <dbReference type="Proteomes" id="UP000530850"/>
    </source>
</evidence>
<keyword evidence="5" id="KW-1185">Reference proteome</keyword>
<reference evidence="3 6" key="2">
    <citation type="submission" date="2020-08" db="EMBL/GenBank/DDBJ databases">
        <title>Sequencing the genomes of 1000 actinobacteria strains.</title>
        <authorList>
            <person name="Klenk H.-P."/>
        </authorList>
    </citation>
    <scope>NUCLEOTIDE SEQUENCE [LARGE SCALE GENOMIC DNA]</scope>
    <source>
        <strain evidence="3 6">DSM 22242</strain>
    </source>
</reference>
<dbReference type="GO" id="GO:0008473">
    <property type="term" value="F:ornithine cyclodeaminase activity"/>
    <property type="evidence" value="ECO:0007669"/>
    <property type="project" value="UniProtKB-EC"/>
</dbReference>
<dbReference type="GO" id="GO:0000286">
    <property type="term" value="F:alanine dehydrogenase activity"/>
    <property type="evidence" value="ECO:0007669"/>
    <property type="project" value="UniProtKB-EC"/>
</dbReference>
<reference evidence="4 5" key="1">
    <citation type="submission" date="2019-04" db="EMBL/GenBank/DDBJ databases">
        <title>Microbes associate with the intestines of laboratory mice.</title>
        <authorList>
            <person name="Navarre W."/>
            <person name="Wong E."/>
            <person name="Huang K.C."/>
            <person name="Tropini C."/>
            <person name="Ng K."/>
            <person name="Yu B."/>
        </authorList>
    </citation>
    <scope>NUCLEOTIDE SEQUENCE [LARGE SCALE GENOMIC DNA]</scope>
    <source>
        <strain evidence="4 5">NM48_B13</strain>
    </source>
</reference>
<dbReference type="InterPro" id="IPR023401">
    <property type="entry name" value="ODC_N"/>
</dbReference>
<dbReference type="OrthoDB" id="7209364at2"/>
<comment type="caution">
    <text evidence="3">The sequence shown here is derived from an EMBL/GenBank/DDBJ whole genome shotgun (WGS) entry which is preliminary data.</text>
</comment>
<dbReference type="EMBL" id="SSTM01000008">
    <property type="protein sequence ID" value="TJW09688.1"/>
    <property type="molecule type" value="Genomic_DNA"/>
</dbReference>
<dbReference type="GO" id="GO:0005737">
    <property type="term" value="C:cytoplasm"/>
    <property type="evidence" value="ECO:0007669"/>
    <property type="project" value="TreeGrafter"/>
</dbReference>
<dbReference type="EC" id="4.3.1.12" evidence="3"/>
<dbReference type="InterPro" id="IPR036291">
    <property type="entry name" value="NAD(P)-bd_dom_sf"/>
</dbReference>
<evidence type="ECO:0000313" key="3">
    <source>
        <dbReference type="EMBL" id="MBB3171684.1"/>
    </source>
</evidence>
<dbReference type="InterPro" id="IPR003462">
    <property type="entry name" value="ODC_Mu_crystall"/>
</dbReference>
<evidence type="ECO:0000313" key="2">
    <source>
        <dbReference type="EMBL" id="MBB3171491.1"/>
    </source>
</evidence>
<dbReference type="PANTHER" id="PTHR13812">
    <property type="entry name" value="KETIMINE REDUCTASE MU-CRYSTALLIN"/>
    <property type="match status" value="1"/>
</dbReference>
<dbReference type="EMBL" id="JACHYA010000005">
    <property type="protein sequence ID" value="MBB3171684.1"/>
    <property type="molecule type" value="Genomic_DNA"/>
</dbReference>
<dbReference type="Proteomes" id="UP000530850">
    <property type="component" value="Unassembled WGS sequence"/>
</dbReference>
<gene>
    <name evidence="4" type="ORF">E5982_09205</name>
    <name evidence="2" type="ORF">FHR31_001311</name>
    <name evidence="3" type="ORF">FHR31_001510</name>
</gene>
<dbReference type="Gene3D" id="3.30.1780.10">
    <property type="entry name" value="ornithine cyclodeaminase, domain 1"/>
    <property type="match status" value="1"/>
</dbReference>
<dbReference type="PANTHER" id="PTHR13812:SF19">
    <property type="entry name" value="KETIMINE REDUCTASE MU-CRYSTALLIN"/>
    <property type="match status" value="1"/>
</dbReference>
<dbReference type="SUPFAM" id="SSF51735">
    <property type="entry name" value="NAD(P)-binding Rossmann-fold domains"/>
    <property type="match status" value="1"/>
</dbReference>
<organism evidence="3 6">
    <name type="scientific">Parvibacter caecicola</name>
    <dbReference type="NCBI Taxonomy" id="747645"/>
    <lineage>
        <taxon>Bacteria</taxon>
        <taxon>Bacillati</taxon>
        <taxon>Actinomycetota</taxon>
        <taxon>Coriobacteriia</taxon>
        <taxon>Coriobacteriales</taxon>
        <taxon>Coriobacteriaceae</taxon>
        <taxon>Parvibacter</taxon>
    </lineage>
</organism>
<dbReference type="AlphaFoldDB" id="A0A3N0A831"/>
<evidence type="ECO:0000313" key="5">
    <source>
        <dbReference type="Proteomes" id="UP000309454"/>
    </source>
</evidence>
<dbReference type="EMBL" id="JACHYA010000004">
    <property type="protein sequence ID" value="MBB3171491.1"/>
    <property type="molecule type" value="Genomic_DNA"/>
</dbReference>
<sequence length="340" mass="35583">MGLIRIISAAQAAQVFTVSDALEAVENAYRQKASGAGQAWPMVYEQFEPGAADMDIRSANLGESGLFGLKLTAWFSKNPDRGLPDIYGTVLICDNNTGQPLALLNASALTGLRTGAAAALGIKALACEGANRLLVVGAGHMCPFAIAATLAACPSFNKIAIWDPRKKQVPEARLATIGKTVNETLDAAGIERTYQLVGAEDGPSAVAQAQAIITVTPATTPVVQNEWVQPGTHISCVGADMHGKQELANALISRARLFVDDRDQSVSSGELEIPVKEGTIQPQDIVAELGEVLAGTTAGRTTDDQITVFDTSGIALQDLASAQIAFERAVERSLGSSVEL</sequence>
<protein>
    <submittedName>
        <fullName evidence="3 4">Ornithine cyclodeaminase</fullName>
        <ecNumber evidence="3">1.4.1.1</ecNumber>
        <ecNumber evidence="3">4.3.1.12</ecNumber>
    </submittedName>
</protein>
<accession>A0A3N0A831</accession>
<keyword evidence="3" id="KW-0456">Lyase</keyword>
<dbReference type="Gene3D" id="3.40.50.720">
    <property type="entry name" value="NAD(P)-binding Rossmann-like Domain"/>
    <property type="match status" value="1"/>
</dbReference>
<dbReference type="RefSeq" id="WP_123186163.1">
    <property type="nucleotide sequence ID" value="NZ_CANPEU010000007.1"/>
</dbReference>
<evidence type="ECO:0000256" key="1">
    <source>
        <dbReference type="ARBA" id="ARBA00008903"/>
    </source>
</evidence>
<dbReference type="GO" id="GO:0019752">
    <property type="term" value="P:carboxylic acid metabolic process"/>
    <property type="evidence" value="ECO:0007669"/>
    <property type="project" value="UniProtKB-ARBA"/>
</dbReference>
<keyword evidence="3" id="KW-0560">Oxidoreductase</keyword>
<evidence type="ECO:0000313" key="4">
    <source>
        <dbReference type="EMBL" id="TJW09688.1"/>
    </source>
</evidence>
<proteinExistence type="inferred from homology"/>
<dbReference type="FunFam" id="3.40.50.720:FF:000311">
    <property type="entry name" value="Ornithine cyclodeaminase"/>
    <property type="match status" value="1"/>
</dbReference>
<dbReference type="GeneID" id="93357484"/>
<name>A0A3N0A831_9ACTN</name>
<dbReference type="EC" id="1.4.1.1" evidence="3"/>
<comment type="similarity">
    <text evidence="1">Belongs to the ornithine cyclodeaminase/mu-crystallin family.</text>
</comment>
<dbReference type="PIRSF" id="PIRSF001439">
    <property type="entry name" value="CryM"/>
    <property type="match status" value="1"/>
</dbReference>
<dbReference type="Proteomes" id="UP000309454">
    <property type="component" value="Unassembled WGS sequence"/>
</dbReference>